<proteinExistence type="inferred from homology"/>
<evidence type="ECO:0000256" key="2">
    <source>
        <dbReference type="ARBA" id="ARBA00022679"/>
    </source>
</evidence>
<evidence type="ECO:0000256" key="1">
    <source>
        <dbReference type="ARBA" id="ARBA00006943"/>
    </source>
</evidence>
<comment type="caution">
    <text evidence="3">The sequence shown here is derived from an EMBL/GenBank/DDBJ whole genome shotgun (WGS) entry which is preliminary data.</text>
</comment>
<gene>
    <name evidence="3" type="ORF">GCM10009639_49410</name>
</gene>
<sequence>MIPIRRACYVSEQTTSPEETPDAAARPVRVNAWNGWDPLRHVVVGRAAGTVVQAPEPAVRRDYPEDGFPLGTFGPMPEDMVAEAEEQLDNFAEMLTRRGIRVDRPTPLDFNQQVSTPEWTQDSMFGCMPPRDLLLTVGNEVLEATMSYRSRWHEYLAYRPLLQNLFDSDERMRWEAAPKPRLTDASYNTKFWDTYNDLPTEEQLARVRDYDLVLTEAEPLFDAADVARFGKDLFVQLSFVTNRSGYQWLKRHFPDHRVHAVTSTNTHPLHIDATWVPLRPGLVLHCGERLADAELMEFFRLNDWEIIEAVQPASWDHPPKLSFCSPWLAGNMLNIDENTLCIEEKEVRLSEQLSSYGFEIVPVPFRAVGPFGGGLHCATVDIERDGDLQDYFPRRHGRY</sequence>
<organism evidence="3 4">
    <name type="scientific">Kitasatospora putterlickiae</name>
    <dbReference type="NCBI Taxonomy" id="221725"/>
    <lineage>
        <taxon>Bacteria</taxon>
        <taxon>Bacillati</taxon>
        <taxon>Actinomycetota</taxon>
        <taxon>Actinomycetes</taxon>
        <taxon>Kitasatosporales</taxon>
        <taxon>Streptomycetaceae</taxon>
        <taxon>Kitasatospora</taxon>
    </lineage>
</organism>
<evidence type="ECO:0000313" key="3">
    <source>
        <dbReference type="EMBL" id="GAA1403954.1"/>
    </source>
</evidence>
<dbReference type="SUPFAM" id="SSF55909">
    <property type="entry name" value="Pentein"/>
    <property type="match status" value="1"/>
</dbReference>
<keyword evidence="4" id="KW-1185">Reference proteome</keyword>
<name>A0ABN1YCD7_9ACTN</name>
<protein>
    <submittedName>
        <fullName evidence="3">Glycine amidinotransferase</fullName>
    </submittedName>
</protein>
<dbReference type="EMBL" id="BAAAKJ010000265">
    <property type="protein sequence ID" value="GAA1403954.1"/>
    <property type="molecule type" value="Genomic_DNA"/>
</dbReference>
<dbReference type="PANTHER" id="PTHR10488">
    <property type="entry name" value="GLYCINE AMIDINOTRANSFERASE, MITOCHONDRIAL"/>
    <property type="match status" value="1"/>
</dbReference>
<dbReference type="InterPro" id="IPR033195">
    <property type="entry name" value="AmidinoTrfase"/>
</dbReference>
<keyword evidence="2" id="KW-0808">Transferase</keyword>
<comment type="similarity">
    <text evidence="1">Belongs to the amidinotransferase family.</text>
</comment>
<evidence type="ECO:0000313" key="4">
    <source>
        <dbReference type="Proteomes" id="UP001499863"/>
    </source>
</evidence>
<dbReference type="Gene3D" id="3.75.10.10">
    <property type="entry name" value="L-arginine/glycine Amidinotransferase, Chain A"/>
    <property type="match status" value="1"/>
</dbReference>
<dbReference type="Proteomes" id="UP001499863">
    <property type="component" value="Unassembled WGS sequence"/>
</dbReference>
<reference evidence="3 4" key="1">
    <citation type="journal article" date="2019" name="Int. J. Syst. Evol. Microbiol.">
        <title>The Global Catalogue of Microorganisms (GCM) 10K type strain sequencing project: providing services to taxonomists for standard genome sequencing and annotation.</title>
        <authorList>
            <consortium name="The Broad Institute Genomics Platform"/>
            <consortium name="The Broad Institute Genome Sequencing Center for Infectious Disease"/>
            <person name="Wu L."/>
            <person name="Ma J."/>
        </authorList>
    </citation>
    <scope>NUCLEOTIDE SEQUENCE [LARGE SCALE GENOMIC DNA]</scope>
    <source>
        <strain evidence="3 4">JCM 12393</strain>
    </source>
</reference>
<accession>A0ABN1YCD7</accession>
<dbReference type="PANTHER" id="PTHR10488:SF1">
    <property type="entry name" value="GLYCINE AMIDINOTRANSFERASE, MITOCHONDRIAL"/>
    <property type="match status" value="1"/>
</dbReference>